<dbReference type="GO" id="GO:0008270">
    <property type="term" value="F:zinc ion binding"/>
    <property type="evidence" value="ECO:0007669"/>
    <property type="project" value="InterPro"/>
</dbReference>
<dbReference type="OrthoDB" id="4419061at2"/>
<evidence type="ECO:0000256" key="1">
    <source>
        <dbReference type="ARBA" id="ARBA00023450"/>
    </source>
</evidence>
<dbReference type="RefSeq" id="WP_065131724.1">
    <property type="nucleotide sequence ID" value="NZ_MAEM01000003.1"/>
</dbReference>
<dbReference type="AlphaFoldDB" id="A0A1A6BPB5"/>
<evidence type="ECO:0000313" key="4">
    <source>
        <dbReference type="EMBL" id="OBS04185.1"/>
    </source>
</evidence>
<feature type="domain" description="HNH nuclease" evidence="3">
    <location>
        <begin position="354"/>
        <end position="406"/>
    </location>
</feature>
<dbReference type="SMART" id="SM00507">
    <property type="entry name" value="HNHc"/>
    <property type="match status" value="1"/>
</dbReference>
<gene>
    <name evidence="4" type="ORF">A9W98_05865</name>
</gene>
<comment type="caution">
    <text evidence="4">The sequence shown here is derived from an EMBL/GenBank/DDBJ whole genome shotgun (WGS) entry which is preliminary data.</text>
</comment>
<sequence length="457" mass="49582">MCAITAPAEVVAAFDALDAAVATIADLRDRLSDPVVRCRALERLETSRRCQAVLSHDIIHSLAAEAPADIGGPAHQVVADGCRISYSEARRRIRDAAQLAPRTTLTGQQLPPELPATAQQWRQGMLDAQHLRVMQGFIRDLPADTPAGVLEHAEHLLAHQATRLRPDQLDKAAKRAAVLINPDGKFSDHDRARQRSFTFKPQRADGMSEATLIATPELRALIEAWLAPFAAPGMCNPNDQNPCLTGEPPEEAAAADTRTPGQRQHDALNALLRAHLGDPTLGQHNGLPVTVVVSTTLQELTTATGTAVTASGSVIPMRDLITMASRAHHYLAIFDGHSNRPLYLGRARRIASSDQRLALFAAERGCTYPGCDVPADKCEVHHVNEWANGGPTDITNLTLACPPNHKLVGNGWTTTKLSNHRTAWIPPARFDRGGPRTNNYHHPERLLADNDDERAGP</sequence>
<dbReference type="InterPro" id="IPR003870">
    <property type="entry name" value="DUF222"/>
</dbReference>
<feature type="compositionally biased region" description="Basic and acidic residues" evidence="2">
    <location>
        <begin position="441"/>
        <end position="457"/>
    </location>
</feature>
<dbReference type="CDD" id="cd00085">
    <property type="entry name" value="HNHc"/>
    <property type="match status" value="1"/>
</dbReference>
<proteinExistence type="inferred from homology"/>
<dbReference type="GO" id="GO:0004519">
    <property type="term" value="F:endonuclease activity"/>
    <property type="evidence" value="ECO:0007669"/>
    <property type="project" value="InterPro"/>
</dbReference>
<dbReference type="InterPro" id="IPR003615">
    <property type="entry name" value="HNH_nuc"/>
</dbReference>
<evidence type="ECO:0000256" key="2">
    <source>
        <dbReference type="SAM" id="MobiDB-lite"/>
    </source>
</evidence>
<evidence type="ECO:0000313" key="5">
    <source>
        <dbReference type="Proteomes" id="UP000093757"/>
    </source>
</evidence>
<dbReference type="GO" id="GO:0003676">
    <property type="term" value="F:nucleic acid binding"/>
    <property type="evidence" value="ECO:0007669"/>
    <property type="project" value="InterPro"/>
</dbReference>
<accession>A0A1A6BPB5</accession>
<name>A0A1A6BPB5_MYCGO</name>
<dbReference type="Pfam" id="PF01844">
    <property type="entry name" value="HNH"/>
    <property type="match status" value="1"/>
</dbReference>
<dbReference type="EMBL" id="MAEM01000003">
    <property type="protein sequence ID" value="OBS04185.1"/>
    <property type="molecule type" value="Genomic_DNA"/>
</dbReference>
<dbReference type="Pfam" id="PF02720">
    <property type="entry name" value="DUF222"/>
    <property type="match status" value="1"/>
</dbReference>
<feature type="region of interest" description="Disordered" evidence="2">
    <location>
        <begin position="240"/>
        <end position="262"/>
    </location>
</feature>
<comment type="similarity">
    <text evidence="1">Belongs to the Rv1128c/1148c/1588c/1702c/1945/3466 family.</text>
</comment>
<evidence type="ECO:0000259" key="3">
    <source>
        <dbReference type="SMART" id="SM00507"/>
    </source>
</evidence>
<organism evidence="4 5">
    <name type="scientific">Mycobacterium gordonae</name>
    <dbReference type="NCBI Taxonomy" id="1778"/>
    <lineage>
        <taxon>Bacteria</taxon>
        <taxon>Bacillati</taxon>
        <taxon>Actinomycetota</taxon>
        <taxon>Actinomycetes</taxon>
        <taxon>Mycobacteriales</taxon>
        <taxon>Mycobacteriaceae</taxon>
        <taxon>Mycobacterium</taxon>
    </lineage>
</organism>
<dbReference type="Proteomes" id="UP000093757">
    <property type="component" value="Unassembled WGS sequence"/>
</dbReference>
<feature type="region of interest" description="Disordered" evidence="2">
    <location>
        <begin position="428"/>
        <end position="457"/>
    </location>
</feature>
<dbReference type="Gene3D" id="1.10.30.50">
    <property type="match status" value="1"/>
</dbReference>
<dbReference type="InterPro" id="IPR002711">
    <property type="entry name" value="HNH"/>
</dbReference>
<reference evidence="4 5" key="1">
    <citation type="submission" date="2016-06" db="EMBL/GenBank/DDBJ databases">
        <authorList>
            <person name="Kjaerup R.B."/>
            <person name="Dalgaard T.S."/>
            <person name="Juul-Madsen H.R."/>
        </authorList>
    </citation>
    <scope>NUCLEOTIDE SEQUENCE [LARGE SCALE GENOMIC DNA]</scope>
    <source>
        <strain evidence="4 5">1245752.6</strain>
    </source>
</reference>
<protein>
    <submittedName>
        <fullName evidence="4">Maturase</fullName>
    </submittedName>
</protein>